<sequence length="404" mass="43370">MAGKTFAKCAVALVLAITVLLSPQVMVPASAAKSLSQLQKEQATLKKKQAEVAAKLKSLRADKANKVAYKQALDTQVATVQSQIDVLNQQISALDSDITSKQNQISGKQQEINKNYELLKQRLRALYLTGEASNLEIILSAKNVVDLADKTEAIKAITMHDTNLIDTLKSDMQSIQAQKAQIEENRKKVASAKVTLDQKQSELTSLQQETKQVIAEISADESSAQQQSAELAEKRRKADAAIDQWYKEYYERQKQNNGGGGGTSGSGGYTSTGNFCWPVPGVNTVTSGYGPRWGSFHKGIDISGPGVYGRPIVAADSGRVMMAGWGNYGTGYGGYGNVVAIDHGGGYSTLYGHCSSVAVSTGQIVTKGQVIAYVGNTGDSQGAHCHFEIRVNGVAKNPLNWFTK</sequence>
<dbReference type="Gene3D" id="6.10.250.3150">
    <property type="match status" value="1"/>
</dbReference>
<accession>A0A4Z0Y8V6</accession>
<reference evidence="6 7" key="1">
    <citation type="submission" date="2019-04" db="EMBL/GenBank/DDBJ databases">
        <authorList>
            <person name="Poehlein A."/>
            <person name="Bengelsdorf F.R."/>
            <person name="Duerre P."/>
            <person name="Daniel R."/>
        </authorList>
    </citation>
    <scope>NUCLEOTIDE SEQUENCE [LARGE SCALE GENOMIC DNA]</scope>
    <source>
        <strain evidence="6 7">BS-1</strain>
    </source>
</reference>
<keyword evidence="2" id="KW-0175">Coiled coil</keyword>
<dbReference type="SUPFAM" id="SSF51261">
    <property type="entry name" value="Duplicated hybrid motif"/>
    <property type="match status" value="1"/>
</dbReference>
<dbReference type="EMBL" id="SRMQ01000012">
    <property type="protein sequence ID" value="TGJ75701.1"/>
    <property type="molecule type" value="Genomic_DNA"/>
</dbReference>
<proteinExistence type="predicted"/>
<dbReference type="GO" id="GO:0004222">
    <property type="term" value="F:metalloendopeptidase activity"/>
    <property type="evidence" value="ECO:0007669"/>
    <property type="project" value="TreeGrafter"/>
</dbReference>
<evidence type="ECO:0000259" key="5">
    <source>
        <dbReference type="Pfam" id="PF24568"/>
    </source>
</evidence>
<evidence type="ECO:0000313" key="6">
    <source>
        <dbReference type="EMBL" id="TGJ75701.1"/>
    </source>
</evidence>
<dbReference type="Pfam" id="PF01551">
    <property type="entry name" value="Peptidase_M23"/>
    <property type="match status" value="1"/>
</dbReference>
<evidence type="ECO:0000313" key="7">
    <source>
        <dbReference type="Proteomes" id="UP000297714"/>
    </source>
</evidence>
<dbReference type="InterPro" id="IPR011055">
    <property type="entry name" value="Dup_hybrid_motif"/>
</dbReference>
<dbReference type="PANTHER" id="PTHR21666:SF270">
    <property type="entry name" value="MUREIN HYDROLASE ACTIVATOR ENVC"/>
    <property type="match status" value="1"/>
</dbReference>
<protein>
    <submittedName>
        <fullName evidence="6">Murein hydrolase activator EnvC</fullName>
    </submittedName>
</protein>
<feature type="coiled-coil region" evidence="2">
    <location>
        <begin position="165"/>
        <end position="244"/>
    </location>
</feature>
<feature type="domain" description="Peptidoglycan hydrolase PcsB coiled-coil" evidence="5">
    <location>
        <begin position="108"/>
        <end position="177"/>
    </location>
</feature>
<dbReference type="Pfam" id="PF24568">
    <property type="entry name" value="CC_PcsB"/>
    <property type="match status" value="1"/>
</dbReference>
<feature type="chain" id="PRO_5021318826" evidence="3">
    <location>
        <begin position="32"/>
        <end position="404"/>
    </location>
</feature>
<dbReference type="AlphaFoldDB" id="A0A4Z0Y8V6"/>
<name>A0A4Z0Y8V6_9FIRM</name>
<feature type="domain" description="M23ase beta-sheet core" evidence="4">
    <location>
        <begin position="296"/>
        <end position="398"/>
    </location>
</feature>
<evidence type="ECO:0000256" key="3">
    <source>
        <dbReference type="SAM" id="SignalP"/>
    </source>
</evidence>
<dbReference type="InterPro" id="IPR016047">
    <property type="entry name" value="M23ase_b-sheet_dom"/>
</dbReference>
<keyword evidence="1 3" id="KW-0732">Signal</keyword>
<keyword evidence="6" id="KW-0378">Hydrolase</keyword>
<evidence type="ECO:0000256" key="2">
    <source>
        <dbReference type="SAM" id="Coils"/>
    </source>
</evidence>
<gene>
    <name evidence="6" type="primary">envC_2</name>
    <name evidence="6" type="ORF">CAGA_22010</name>
</gene>
<keyword evidence="7" id="KW-1185">Reference proteome</keyword>
<evidence type="ECO:0000259" key="4">
    <source>
        <dbReference type="Pfam" id="PF01551"/>
    </source>
</evidence>
<organism evidence="6 7">
    <name type="scientific">Caproiciproducens galactitolivorans</name>
    <dbReference type="NCBI Taxonomy" id="642589"/>
    <lineage>
        <taxon>Bacteria</taxon>
        <taxon>Bacillati</taxon>
        <taxon>Bacillota</taxon>
        <taxon>Clostridia</taxon>
        <taxon>Eubacteriales</taxon>
        <taxon>Acutalibacteraceae</taxon>
        <taxon>Caproiciproducens</taxon>
    </lineage>
</organism>
<dbReference type="RefSeq" id="WP_207669576.1">
    <property type="nucleotide sequence ID" value="NZ_JAJUFJ010000015.1"/>
</dbReference>
<feature type="coiled-coil region" evidence="2">
    <location>
        <begin position="31"/>
        <end position="104"/>
    </location>
</feature>
<dbReference type="Gene3D" id="2.70.70.10">
    <property type="entry name" value="Glucose Permease (Domain IIA)"/>
    <property type="match status" value="1"/>
</dbReference>
<feature type="signal peptide" evidence="3">
    <location>
        <begin position="1"/>
        <end position="31"/>
    </location>
</feature>
<dbReference type="PANTHER" id="PTHR21666">
    <property type="entry name" value="PEPTIDASE-RELATED"/>
    <property type="match status" value="1"/>
</dbReference>
<evidence type="ECO:0000256" key="1">
    <source>
        <dbReference type="ARBA" id="ARBA00022729"/>
    </source>
</evidence>
<dbReference type="InterPro" id="IPR050570">
    <property type="entry name" value="Cell_wall_metabolism_enzyme"/>
</dbReference>
<dbReference type="Proteomes" id="UP000297714">
    <property type="component" value="Unassembled WGS sequence"/>
</dbReference>
<dbReference type="CDD" id="cd12797">
    <property type="entry name" value="M23_peptidase"/>
    <property type="match status" value="1"/>
</dbReference>
<dbReference type="InterPro" id="IPR057309">
    <property type="entry name" value="PcsB_CC"/>
</dbReference>
<comment type="caution">
    <text evidence="6">The sequence shown here is derived from an EMBL/GenBank/DDBJ whole genome shotgun (WGS) entry which is preliminary data.</text>
</comment>